<name>A0ABQ4GA29_9ACTN</name>
<dbReference type="CDD" id="cd00093">
    <property type="entry name" value="HTH_XRE"/>
    <property type="match status" value="1"/>
</dbReference>
<evidence type="ECO:0008006" key="4">
    <source>
        <dbReference type="Google" id="ProtNLM"/>
    </source>
</evidence>
<evidence type="ECO:0000256" key="1">
    <source>
        <dbReference type="SAM" id="Phobius"/>
    </source>
</evidence>
<gene>
    <name evidence="2" type="ORF">Mco01_69310</name>
</gene>
<dbReference type="Proteomes" id="UP000603904">
    <property type="component" value="Unassembled WGS sequence"/>
</dbReference>
<keyword evidence="1" id="KW-0472">Membrane</keyword>
<dbReference type="InterPro" id="IPR001387">
    <property type="entry name" value="Cro/C1-type_HTH"/>
</dbReference>
<sequence>MDERDRILAEFAARLAALRVEAGEPSLRDLERLTEQAGHRISRSTLAEILEGRRLPSIDQTAAFAKACSPAATREQVKQELLTERGRARARLQGKPVPPEDLTAPQNIPVPQDVAPALARGISASTPPAVSVSSPAVPVSAPRSGYGRRRWWLAGAGALLVAGVVGASATLWLQGHSATGATQGSTRTGMQTIRASASVSNGPSGAAGLGDPGPVWTGKPPVAFHAEWDTSDGPAYWFDGSVDQYTDQSATQGRVALSTGGGDLELQVTAQGRTQQAVLLQRMEIKVTKRTPAPTRGIRILCGQCGEGQTSRYFDADFARDPITLTARPGRDGFTGKKQPAVTFPYSVNLTEQEFFVIYLRHVYEDCTFNVVLHWIADGKKGITVLDDGGRGFRVVGGGTLPAFRRDYAQGRPTLTPVSS</sequence>
<dbReference type="EMBL" id="BOOC01000049">
    <property type="protein sequence ID" value="GIH43931.1"/>
    <property type="molecule type" value="Genomic_DNA"/>
</dbReference>
<evidence type="ECO:0000313" key="3">
    <source>
        <dbReference type="Proteomes" id="UP000603904"/>
    </source>
</evidence>
<keyword evidence="1" id="KW-0812">Transmembrane</keyword>
<evidence type="ECO:0000313" key="2">
    <source>
        <dbReference type="EMBL" id="GIH43931.1"/>
    </source>
</evidence>
<proteinExistence type="predicted"/>
<keyword evidence="3" id="KW-1185">Reference proteome</keyword>
<comment type="caution">
    <text evidence="2">The sequence shown here is derived from an EMBL/GenBank/DDBJ whole genome shotgun (WGS) entry which is preliminary data.</text>
</comment>
<organism evidence="2 3">
    <name type="scientific">Microbispora corallina</name>
    <dbReference type="NCBI Taxonomy" id="83302"/>
    <lineage>
        <taxon>Bacteria</taxon>
        <taxon>Bacillati</taxon>
        <taxon>Actinomycetota</taxon>
        <taxon>Actinomycetes</taxon>
        <taxon>Streptosporangiales</taxon>
        <taxon>Streptosporangiaceae</taxon>
        <taxon>Microbispora</taxon>
    </lineage>
</organism>
<protein>
    <recommendedName>
        <fullName evidence="4">XRE family transcriptional regulator</fullName>
    </recommendedName>
</protein>
<reference evidence="2 3" key="1">
    <citation type="submission" date="2021-01" db="EMBL/GenBank/DDBJ databases">
        <title>Whole genome shotgun sequence of Microbispora corallina NBRC 16416.</title>
        <authorList>
            <person name="Komaki H."/>
            <person name="Tamura T."/>
        </authorList>
    </citation>
    <scope>NUCLEOTIDE SEQUENCE [LARGE SCALE GENOMIC DNA]</scope>
    <source>
        <strain evidence="2 3">NBRC 16416</strain>
    </source>
</reference>
<keyword evidence="1" id="KW-1133">Transmembrane helix</keyword>
<feature type="transmembrane region" description="Helical" evidence="1">
    <location>
        <begin position="151"/>
        <end position="173"/>
    </location>
</feature>
<accession>A0ABQ4GA29</accession>
<dbReference type="RefSeq" id="WP_204060974.1">
    <property type="nucleotide sequence ID" value="NZ_BAAAGP010000026.1"/>
</dbReference>